<keyword evidence="2" id="KW-1133">Transmembrane helix</keyword>
<evidence type="ECO:0000256" key="2">
    <source>
        <dbReference type="SAM" id="Phobius"/>
    </source>
</evidence>
<proteinExistence type="predicted"/>
<evidence type="ECO:0000256" key="1">
    <source>
        <dbReference type="SAM" id="MobiDB-lite"/>
    </source>
</evidence>
<feature type="compositionally biased region" description="Polar residues" evidence="1">
    <location>
        <begin position="327"/>
        <end position="341"/>
    </location>
</feature>
<accession>A0A0B7A420</accession>
<evidence type="ECO:0000313" key="3">
    <source>
        <dbReference type="EMBL" id="CEK74796.1"/>
    </source>
</evidence>
<gene>
    <name evidence="3" type="primary">ORF92583</name>
</gene>
<keyword evidence="2" id="KW-0472">Membrane</keyword>
<organism evidence="3">
    <name type="scientific">Arion vulgaris</name>
    <dbReference type="NCBI Taxonomy" id="1028688"/>
    <lineage>
        <taxon>Eukaryota</taxon>
        <taxon>Metazoa</taxon>
        <taxon>Spiralia</taxon>
        <taxon>Lophotrochozoa</taxon>
        <taxon>Mollusca</taxon>
        <taxon>Gastropoda</taxon>
        <taxon>Heterobranchia</taxon>
        <taxon>Euthyneura</taxon>
        <taxon>Panpulmonata</taxon>
        <taxon>Eupulmonata</taxon>
        <taxon>Stylommatophora</taxon>
        <taxon>Helicina</taxon>
        <taxon>Arionoidea</taxon>
        <taxon>Arionidae</taxon>
        <taxon>Arion</taxon>
    </lineage>
</organism>
<name>A0A0B7A420_9EUPU</name>
<feature type="transmembrane region" description="Helical" evidence="2">
    <location>
        <begin position="6"/>
        <end position="27"/>
    </location>
</feature>
<feature type="region of interest" description="Disordered" evidence="1">
    <location>
        <begin position="183"/>
        <end position="216"/>
    </location>
</feature>
<keyword evidence="2" id="KW-0812">Transmembrane</keyword>
<sequence>MASQEILSVALIVALSSNIVLLLILILKSSNVPLFNESPAKLEQTTHGVSSRSEGLVSDNILRQINSDGEDTQLEFADASQSKIVTSAFRPDFKEKTSNNRLILSLLKAQLMQSGKSGWQDTKLDYPDFSRSSHGVDDFKGQFPSTLEHLDQQYNNDFNGRDHSPRPFFEDIDLSAQGLNKEASENATKTLRKTDHVLEEGTNYSNHNDPPERQSPSRIRHLPLQLANVPVKRIKKEAVAPSSATISGGKWGHRVHEIFSTFTDGELGKFDTAVYDILIPALIHFETMIIREFESIHTSIISHDLRLEKLENSVLIIIKGNNREPQSDTTDNKSVPDSPSRISDKKDGIMSTENNSHVIELSFELDGSGDAEWSSTPTPTTHRTETIQNAAFVDMYHIFGTLEQKVMSLENYNVMSDSELTRVRSEVVKMDDKVTELDRQQRNLQIRTAMHTQKITELEVYMSKSELSIHTVLDSYGRINSRLDTFRDKLTEFKNDLQAVSIQFGRHDQISNELRAADSYKAHDIQEMRKSVFGIEGRLSGLYRVLDNNLDTVRSDLRAMLDRVCRNNKLAC</sequence>
<protein>
    <submittedName>
        <fullName evidence="3">Uncharacterized protein</fullName>
    </submittedName>
</protein>
<reference evidence="3" key="1">
    <citation type="submission" date="2014-12" db="EMBL/GenBank/DDBJ databases">
        <title>Insight into the proteome of Arion vulgaris.</title>
        <authorList>
            <person name="Aradska J."/>
            <person name="Bulat T."/>
            <person name="Smidak R."/>
            <person name="Sarate P."/>
            <person name="Gangsoo J."/>
            <person name="Sialana F."/>
            <person name="Bilban M."/>
            <person name="Lubec G."/>
        </authorList>
    </citation>
    <scope>NUCLEOTIDE SEQUENCE</scope>
    <source>
        <tissue evidence="3">Skin</tissue>
    </source>
</reference>
<dbReference type="AlphaFoldDB" id="A0A0B7A420"/>
<feature type="region of interest" description="Disordered" evidence="1">
    <location>
        <begin position="321"/>
        <end position="349"/>
    </location>
</feature>
<dbReference type="EMBL" id="HACG01027931">
    <property type="protein sequence ID" value="CEK74796.1"/>
    <property type="molecule type" value="Transcribed_RNA"/>
</dbReference>